<comment type="caution">
    <text evidence="1">The sequence shown here is derived from an EMBL/GenBank/DDBJ whole genome shotgun (WGS) entry which is preliminary data.</text>
</comment>
<dbReference type="Proteomes" id="UP000266723">
    <property type="component" value="Unassembled WGS sequence"/>
</dbReference>
<sequence>MQLENDVVTGRRKHCRLSDIEQERPSVELCFFSRSSSKLHRPFTLSFFSFSGEESNGIVEAFRCGSMGCPAVNEGRTALNPEPNKPRPVRPVFLRVMNT</sequence>
<keyword evidence="2" id="KW-1185">Reference proteome</keyword>
<evidence type="ECO:0000313" key="1">
    <source>
        <dbReference type="EMBL" id="KAF3550322.1"/>
    </source>
</evidence>
<protein>
    <submittedName>
        <fullName evidence="1">Uncharacterized protein</fullName>
    </submittedName>
</protein>
<proteinExistence type="predicted"/>
<organism evidence="1 2">
    <name type="scientific">Brassica cretica</name>
    <name type="common">Mustard</name>
    <dbReference type="NCBI Taxonomy" id="69181"/>
    <lineage>
        <taxon>Eukaryota</taxon>
        <taxon>Viridiplantae</taxon>
        <taxon>Streptophyta</taxon>
        <taxon>Embryophyta</taxon>
        <taxon>Tracheophyta</taxon>
        <taxon>Spermatophyta</taxon>
        <taxon>Magnoliopsida</taxon>
        <taxon>eudicotyledons</taxon>
        <taxon>Gunneridae</taxon>
        <taxon>Pentapetalae</taxon>
        <taxon>rosids</taxon>
        <taxon>malvids</taxon>
        <taxon>Brassicales</taxon>
        <taxon>Brassicaceae</taxon>
        <taxon>Brassiceae</taxon>
        <taxon>Brassica</taxon>
    </lineage>
</organism>
<evidence type="ECO:0000313" key="2">
    <source>
        <dbReference type="Proteomes" id="UP000266723"/>
    </source>
</evidence>
<dbReference type="EMBL" id="QGKV02000832">
    <property type="protein sequence ID" value="KAF3550322.1"/>
    <property type="molecule type" value="Genomic_DNA"/>
</dbReference>
<name>A0ABQ7CGZ6_BRACR</name>
<reference evidence="1 2" key="1">
    <citation type="journal article" date="2020" name="BMC Genomics">
        <title>Intraspecific diversification of the crop wild relative Brassica cretica Lam. using demographic model selection.</title>
        <authorList>
            <person name="Kioukis A."/>
            <person name="Michalopoulou V.A."/>
            <person name="Briers L."/>
            <person name="Pirintsos S."/>
            <person name="Studholme D.J."/>
            <person name="Pavlidis P."/>
            <person name="Sarris P.F."/>
        </authorList>
    </citation>
    <scope>NUCLEOTIDE SEQUENCE [LARGE SCALE GENOMIC DNA]</scope>
    <source>
        <strain evidence="2">cv. PFS-1207/04</strain>
    </source>
</reference>
<accession>A0ABQ7CGZ6</accession>
<gene>
    <name evidence="1" type="ORF">DY000_02004962</name>
</gene>